<gene>
    <name evidence="2" type="ORF">TPR58_20080</name>
</gene>
<name>A0ABV0BHB9_9SPHN</name>
<feature type="compositionally biased region" description="Low complexity" evidence="1">
    <location>
        <begin position="42"/>
        <end position="58"/>
    </location>
</feature>
<organism evidence="2 3">
    <name type="scientific">Sphingomonas rustica</name>
    <dbReference type="NCBI Taxonomy" id="3103142"/>
    <lineage>
        <taxon>Bacteria</taxon>
        <taxon>Pseudomonadati</taxon>
        <taxon>Pseudomonadota</taxon>
        <taxon>Alphaproteobacteria</taxon>
        <taxon>Sphingomonadales</taxon>
        <taxon>Sphingomonadaceae</taxon>
        <taxon>Sphingomonas</taxon>
    </lineage>
</organism>
<protein>
    <recommendedName>
        <fullName evidence="4">Lipoprotein</fullName>
    </recommendedName>
</protein>
<dbReference type="Proteomes" id="UP001427805">
    <property type="component" value="Unassembled WGS sequence"/>
</dbReference>
<keyword evidence="3" id="KW-1185">Reference proteome</keyword>
<sequence length="177" mass="17934">MKVSRAWILGLGLAVAACGTQPESIAATNAAGNDGGEISGTPAADVPAPAAQPSPLAADEQSADAQTIDSSNQTGAGVLNQIFLKAGTFDGKPITRFELRGKCETAFTTAEGTGTIDWRKVGNFAGRDAGDRWELAVDDGRGNHVIGVPAGEQPEPLGNASARVESALSVIADSCQG</sequence>
<proteinExistence type="predicted"/>
<dbReference type="EMBL" id="JBDIZK010000014">
    <property type="protein sequence ID" value="MEN3749485.1"/>
    <property type="molecule type" value="Genomic_DNA"/>
</dbReference>
<evidence type="ECO:0000313" key="3">
    <source>
        <dbReference type="Proteomes" id="UP001427805"/>
    </source>
</evidence>
<evidence type="ECO:0000256" key="1">
    <source>
        <dbReference type="SAM" id="MobiDB-lite"/>
    </source>
</evidence>
<comment type="caution">
    <text evidence="2">The sequence shown here is derived from an EMBL/GenBank/DDBJ whole genome shotgun (WGS) entry which is preliminary data.</text>
</comment>
<evidence type="ECO:0000313" key="2">
    <source>
        <dbReference type="EMBL" id="MEN3749485.1"/>
    </source>
</evidence>
<dbReference type="PROSITE" id="PS51257">
    <property type="entry name" value="PROKAR_LIPOPROTEIN"/>
    <property type="match status" value="1"/>
</dbReference>
<accession>A0ABV0BHB9</accession>
<reference evidence="2 3" key="1">
    <citation type="submission" date="2024-05" db="EMBL/GenBank/DDBJ databases">
        <title>Sphingomonas sp. HF-S3 16S ribosomal RNA gene Genome sequencing and assembly.</title>
        <authorList>
            <person name="Lee H."/>
        </authorList>
    </citation>
    <scope>NUCLEOTIDE SEQUENCE [LARGE SCALE GENOMIC DNA]</scope>
    <source>
        <strain evidence="2 3">HF-S3</strain>
    </source>
</reference>
<evidence type="ECO:0008006" key="4">
    <source>
        <dbReference type="Google" id="ProtNLM"/>
    </source>
</evidence>
<dbReference type="RefSeq" id="WP_346248531.1">
    <property type="nucleotide sequence ID" value="NZ_JBDIZK010000014.1"/>
</dbReference>
<feature type="region of interest" description="Disordered" evidence="1">
    <location>
        <begin position="28"/>
        <end position="71"/>
    </location>
</feature>